<evidence type="ECO:0000313" key="3">
    <source>
        <dbReference type="Proteomes" id="UP000636709"/>
    </source>
</evidence>
<comment type="caution">
    <text evidence="2">The sequence shown here is derived from an EMBL/GenBank/DDBJ whole genome shotgun (WGS) entry which is preliminary data.</text>
</comment>
<keyword evidence="3" id="KW-1185">Reference proteome</keyword>
<dbReference type="EMBL" id="JACEFO010001778">
    <property type="protein sequence ID" value="KAF8703235.1"/>
    <property type="molecule type" value="Genomic_DNA"/>
</dbReference>
<evidence type="ECO:0000259" key="1">
    <source>
        <dbReference type="Pfam" id="PF05899"/>
    </source>
</evidence>
<accession>A0A835BP72</accession>
<dbReference type="InterPro" id="IPR014710">
    <property type="entry name" value="RmlC-like_jellyroll"/>
</dbReference>
<evidence type="ECO:0000313" key="2">
    <source>
        <dbReference type="EMBL" id="KAF8703235.1"/>
    </source>
</evidence>
<organism evidence="2 3">
    <name type="scientific">Digitaria exilis</name>
    <dbReference type="NCBI Taxonomy" id="1010633"/>
    <lineage>
        <taxon>Eukaryota</taxon>
        <taxon>Viridiplantae</taxon>
        <taxon>Streptophyta</taxon>
        <taxon>Embryophyta</taxon>
        <taxon>Tracheophyta</taxon>
        <taxon>Spermatophyta</taxon>
        <taxon>Magnoliopsida</taxon>
        <taxon>Liliopsida</taxon>
        <taxon>Poales</taxon>
        <taxon>Poaceae</taxon>
        <taxon>PACMAD clade</taxon>
        <taxon>Panicoideae</taxon>
        <taxon>Panicodae</taxon>
        <taxon>Paniceae</taxon>
        <taxon>Anthephorinae</taxon>
        <taxon>Digitaria</taxon>
    </lineage>
</organism>
<dbReference type="InterPro" id="IPR011051">
    <property type="entry name" value="RmlC_Cupin_sf"/>
</dbReference>
<dbReference type="AlphaFoldDB" id="A0A835BP72"/>
<proteinExistence type="predicted"/>
<protein>
    <recommendedName>
        <fullName evidence="1">(S)-ureidoglycine aminohydrolase cupin domain-containing protein</fullName>
    </recommendedName>
</protein>
<reference evidence="2" key="1">
    <citation type="submission" date="2020-07" db="EMBL/GenBank/DDBJ databases">
        <title>Genome sequence and genetic diversity analysis of an under-domesticated orphan crop, white fonio (Digitaria exilis).</title>
        <authorList>
            <person name="Bennetzen J.L."/>
            <person name="Chen S."/>
            <person name="Ma X."/>
            <person name="Wang X."/>
            <person name="Yssel A.E.J."/>
            <person name="Chaluvadi S.R."/>
            <person name="Johnson M."/>
            <person name="Gangashetty P."/>
            <person name="Hamidou F."/>
            <person name="Sanogo M.D."/>
            <person name="Zwaenepoel A."/>
            <person name="Wallace J."/>
            <person name="Van De Peer Y."/>
            <person name="Van Deynze A."/>
        </authorList>
    </citation>
    <scope>NUCLEOTIDE SEQUENCE</scope>
    <source>
        <tissue evidence="2">Leaves</tissue>
    </source>
</reference>
<sequence>MANPGHVVNCYALTRMFHCLFYSFRYLTTRGQWAVPVYMGWIMAKSPAPAAFSYGLGFRQETWATQLTDLDLAGEPSKQTTTQEVKAHMASPMVATPRTARLSFSSTSFPRAPRRRFAAVRASAETMATEKLGIKVERNPPESRLSELGVRQNGSIRWGCEKSKFPWTYSAKETCYLLQGKVKVYPEGHGEEFVEIAAGDLVVFPKGMSCTWDVAEAVDKHYNFDLQRSVCYGTR</sequence>
<dbReference type="PANTHER" id="PTHR33271">
    <property type="entry name" value="OS04G0445200 PROTEIN"/>
    <property type="match status" value="1"/>
</dbReference>
<dbReference type="OrthoDB" id="10260542at2759"/>
<dbReference type="Proteomes" id="UP000636709">
    <property type="component" value="Unassembled WGS sequence"/>
</dbReference>
<gene>
    <name evidence="2" type="ORF">HU200_032025</name>
</gene>
<name>A0A835BP72_9POAL</name>
<dbReference type="Gene3D" id="2.60.120.10">
    <property type="entry name" value="Jelly Rolls"/>
    <property type="match status" value="1"/>
</dbReference>
<dbReference type="CDD" id="cd02227">
    <property type="entry name" value="cupin_TM1112-like"/>
    <property type="match status" value="1"/>
</dbReference>
<dbReference type="Pfam" id="PF05899">
    <property type="entry name" value="Cupin_3"/>
    <property type="match status" value="1"/>
</dbReference>
<dbReference type="SUPFAM" id="SSF51182">
    <property type="entry name" value="RmlC-like cupins"/>
    <property type="match status" value="1"/>
</dbReference>
<dbReference type="InterPro" id="IPR008579">
    <property type="entry name" value="UGlyAH_Cupin_dom"/>
</dbReference>
<dbReference type="PANTHER" id="PTHR33271:SF22">
    <property type="entry name" value="OS04G0445200 PROTEIN"/>
    <property type="match status" value="1"/>
</dbReference>
<feature type="domain" description="(S)-ureidoglycine aminohydrolase cupin" evidence="1">
    <location>
        <begin position="157"/>
        <end position="222"/>
    </location>
</feature>